<dbReference type="InterPro" id="IPR002642">
    <property type="entry name" value="LysoPLipase_cat_dom"/>
</dbReference>
<keyword evidence="6 8" id="KW-0443">Lipid metabolism</keyword>
<evidence type="ECO:0000313" key="12">
    <source>
        <dbReference type="Proteomes" id="UP000799767"/>
    </source>
</evidence>
<dbReference type="AlphaFoldDB" id="A0A6A6PNK5"/>
<proteinExistence type="inferred from homology"/>
<dbReference type="InterPro" id="IPR016035">
    <property type="entry name" value="Acyl_Trfase/lysoPLipase"/>
</dbReference>
<dbReference type="PROSITE" id="PS51210">
    <property type="entry name" value="PLA2C"/>
    <property type="match status" value="1"/>
</dbReference>
<dbReference type="GO" id="GO:0005829">
    <property type="term" value="C:cytosol"/>
    <property type="evidence" value="ECO:0007669"/>
    <property type="project" value="TreeGrafter"/>
</dbReference>
<evidence type="ECO:0000259" key="10">
    <source>
        <dbReference type="PROSITE" id="PS51210"/>
    </source>
</evidence>
<keyword evidence="3 9" id="KW-0732">Signal</keyword>
<dbReference type="EMBL" id="MU001637">
    <property type="protein sequence ID" value="KAF2481690.1"/>
    <property type="molecule type" value="Genomic_DNA"/>
</dbReference>
<feature type="signal peptide" evidence="9">
    <location>
        <begin position="1"/>
        <end position="19"/>
    </location>
</feature>
<dbReference type="GO" id="GO:0004622">
    <property type="term" value="F:phosphatidylcholine lysophospholipase activity"/>
    <property type="evidence" value="ECO:0007669"/>
    <property type="project" value="UniProtKB-EC"/>
</dbReference>
<comment type="similarity">
    <text evidence="1 9">Belongs to the lysophospholipase family.</text>
</comment>
<dbReference type="EC" id="3.1.1.5" evidence="2 9"/>
<keyword evidence="4 8" id="KW-0378">Hydrolase</keyword>
<evidence type="ECO:0000256" key="6">
    <source>
        <dbReference type="ARBA" id="ARBA00023098"/>
    </source>
</evidence>
<evidence type="ECO:0000313" key="11">
    <source>
        <dbReference type="EMBL" id="KAF2481690.1"/>
    </source>
</evidence>
<feature type="domain" description="PLA2c" evidence="10">
    <location>
        <begin position="42"/>
        <end position="556"/>
    </location>
</feature>
<evidence type="ECO:0000256" key="3">
    <source>
        <dbReference type="ARBA" id="ARBA00022729"/>
    </source>
</evidence>
<comment type="catalytic activity">
    <reaction evidence="9">
        <text>a 1-acyl-sn-glycero-3-phosphocholine + H2O = sn-glycerol 3-phosphocholine + a fatty acid + H(+)</text>
        <dbReference type="Rhea" id="RHEA:15177"/>
        <dbReference type="ChEBI" id="CHEBI:15377"/>
        <dbReference type="ChEBI" id="CHEBI:15378"/>
        <dbReference type="ChEBI" id="CHEBI:16870"/>
        <dbReference type="ChEBI" id="CHEBI:28868"/>
        <dbReference type="ChEBI" id="CHEBI:58168"/>
        <dbReference type="EC" id="3.1.1.5"/>
    </reaction>
</comment>
<keyword evidence="7" id="KW-0325">Glycoprotein</keyword>
<dbReference type="SUPFAM" id="SSF52151">
    <property type="entry name" value="FabD/lysophospholipase-like"/>
    <property type="match status" value="1"/>
</dbReference>
<evidence type="ECO:0000256" key="9">
    <source>
        <dbReference type="RuleBase" id="RU362103"/>
    </source>
</evidence>
<reference evidence="11" key="1">
    <citation type="journal article" date="2020" name="Stud. Mycol.">
        <title>101 Dothideomycetes genomes: a test case for predicting lifestyles and emergence of pathogens.</title>
        <authorList>
            <person name="Haridas S."/>
            <person name="Albert R."/>
            <person name="Binder M."/>
            <person name="Bloem J."/>
            <person name="Labutti K."/>
            <person name="Salamov A."/>
            <person name="Andreopoulos B."/>
            <person name="Baker S."/>
            <person name="Barry K."/>
            <person name="Bills G."/>
            <person name="Bluhm B."/>
            <person name="Cannon C."/>
            <person name="Castanera R."/>
            <person name="Culley D."/>
            <person name="Daum C."/>
            <person name="Ezra D."/>
            <person name="Gonzalez J."/>
            <person name="Henrissat B."/>
            <person name="Kuo A."/>
            <person name="Liang C."/>
            <person name="Lipzen A."/>
            <person name="Lutzoni F."/>
            <person name="Magnuson J."/>
            <person name="Mondo S."/>
            <person name="Nolan M."/>
            <person name="Ohm R."/>
            <person name="Pangilinan J."/>
            <person name="Park H.-J."/>
            <person name="Ramirez L."/>
            <person name="Alfaro M."/>
            <person name="Sun H."/>
            <person name="Tritt A."/>
            <person name="Yoshinaga Y."/>
            <person name="Zwiers L.-H."/>
            <person name="Turgeon B."/>
            <person name="Goodwin S."/>
            <person name="Spatafora J."/>
            <person name="Crous P."/>
            <person name="Grigoriev I."/>
        </authorList>
    </citation>
    <scope>NUCLEOTIDE SEQUENCE</scope>
    <source>
        <strain evidence="11">CBS 113389</strain>
    </source>
</reference>
<evidence type="ECO:0000256" key="7">
    <source>
        <dbReference type="ARBA" id="ARBA00023180"/>
    </source>
</evidence>
<keyword evidence="5 8" id="KW-0442">Lipid degradation</keyword>
<dbReference type="GO" id="GO:0004623">
    <property type="term" value="F:phospholipase A2 activity"/>
    <property type="evidence" value="ECO:0007669"/>
    <property type="project" value="TreeGrafter"/>
</dbReference>
<accession>A0A6A6PNK5</accession>
<feature type="chain" id="PRO_5025715044" description="Lysophospholipase" evidence="9">
    <location>
        <begin position="20"/>
        <end position="556"/>
    </location>
</feature>
<dbReference type="Gene3D" id="3.40.1090.10">
    <property type="entry name" value="Cytosolic phospholipase A2 catalytic domain"/>
    <property type="match status" value="1"/>
</dbReference>
<evidence type="ECO:0000256" key="8">
    <source>
        <dbReference type="PROSITE-ProRule" id="PRU00555"/>
    </source>
</evidence>
<keyword evidence="12" id="KW-1185">Reference proteome</keyword>
<evidence type="ECO:0000256" key="5">
    <source>
        <dbReference type="ARBA" id="ARBA00022963"/>
    </source>
</evidence>
<dbReference type="Proteomes" id="UP000799767">
    <property type="component" value="Unassembled WGS sequence"/>
</dbReference>
<sequence length="556" mass="58979">MLLPTLSLLPLAFSALADAAPTQAQAKSPKVGLTPYAPVSTSCPSTPLVRPASGISSQEASYVSARHAKAAGSTTSYIRKWGHHGSSSSSTKLPVIGFTSSGGGYRSLLTTAGVVEAFDNRESSSGVAGIYQSLTYQGGLSGGAWFLSSLAANNWPTITSLRDNLWGPAFQNSLLVPANLLSTSDDTIYAAVAADIAAKAAAGYNVTIVDPYGRLLSYQLLYGSDGGVRDTLSGLTGLSNFTEHNVPYPIMTTTIDFPAEGQCAPSITGPIFEFHPYEYGSWDQGVDAFAVTSYMGSKLSNGKPVSQSSCVANYDNIGYVFGTSSDVFNIALGGVCFTPPTGSDNILEAFETLVAAVETPSEDDLFALYENPFYNYKSSSLVSNLTQLTLSDGGEAGQNNPIWPFIQPARDVDVLIVNDNSADTDGNLPNGTEIYQTYLNAQQFGLKKMPYIPPVNTFVSEGLNERATFFGCNETDTVFIIYLPNVPYIYPSGTSTAMLEYTEAQTDGMIANGVQIALQNGTAGWPECLACGINTKSGAKPSSTCNACFKKYCYYH</sequence>
<gene>
    <name evidence="11" type="ORF">BDY17DRAFT_317452</name>
</gene>
<dbReference type="PANTHER" id="PTHR10728:SF33">
    <property type="entry name" value="LYSOPHOSPHOLIPASE 1-RELATED"/>
    <property type="match status" value="1"/>
</dbReference>
<dbReference type="GeneID" id="54477105"/>
<evidence type="ECO:0000256" key="2">
    <source>
        <dbReference type="ARBA" id="ARBA00013274"/>
    </source>
</evidence>
<protein>
    <recommendedName>
        <fullName evidence="2 9">Lysophospholipase</fullName>
        <ecNumber evidence="2 9">3.1.1.5</ecNumber>
    </recommendedName>
</protein>
<name>A0A6A6PNK5_9PEZI</name>
<dbReference type="Pfam" id="PF01735">
    <property type="entry name" value="PLA2_B"/>
    <property type="match status" value="1"/>
</dbReference>
<dbReference type="SMART" id="SM00022">
    <property type="entry name" value="PLAc"/>
    <property type="match status" value="1"/>
</dbReference>
<evidence type="ECO:0000256" key="4">
    <source>
        <dbReference type="ARBA" id="ARBA00022801"/>
    </source>
</evidence>
<dbReference type="GO" id="GO:0046475">
    <property type="term" value="P:glycerophospholipid catabolic process"/>
    <property type="evidence" value="ECO:0007669"/>
    <property type="project" value="TreeGrafter"/>
</dbReference>
<dbReference type="GO" id="GO:0005783">
    <property type="term" value="C:endoplasmic reticulum"/>
    <property type="evidence" value="ECO:0007669"/>
    <property type="project" value="TreeGrafter"/>
</dbReference>
<dbReference type="PANTHER" id="PTHR10728">
    <property type="entry name" value="CYTOSOLIC PHOSPHOLIPASE A2"/>
    <property type="match status" value="1"/>
</dbReference>
<dbReference type="RefSeq" id="XP_033588260.1">
    <property type="nucleotide sequence ID" value="XM_033736103.1"/>
</dbReference>
<evidence type="ECO:0000256" key="1">
    <source>
        <dbReference type="ARBA" id="ARBA00008780"/>
    </source>
</evidence>
<dbReference type="OrthoDB" id="4084751at2759"/>
<organism evidence="11 12">
    <name type="scientific">Neohortaea acidophila</name>
    <dbReference type="NCBI Taxonomy" id="245834"/>
    <lineage>
        <taxon>Eukaryota</taxon>
        <taxon>Fungi</taxon>
        <taxon>Dikarya</taxon>
        <taxon>Ascomycota</taxon>
        <taxon>Pezizomycotina</taxon>
        <taxon>Dothideomycetes</taxon>
        <taxon>Dothideomycetidae</taxon>
        <taxon>Mycosphaerellales</taxon>
        <taxon>Teratosphaeriaceae</taxon>
        <taxon>Neohortaea</taxon>
    </lineage>
</organism>